<proteinExistence type="inferred from homology"/>
<dbReference type="SUPFAM" id="SSF55729">
    <property type="entry name" value="Acyl-CoA N-acyltransferases (Nat)"/>
    <property type="match status" value="1"/>
</dbReference>
<evidence type="ECO:0000256" key="2">
    <source>
        <dbReference type="ARBA" id="ARBA00023315"/>
    </source>
</evidence>
<accession>A0A3D4SXW2</accession>
<keyword evidence="2" id="KW-0012">Acyltransferase</keyword>
<sequence length="217" mass="23752">MMGGQDRHPGWPAKTPVAATRAGGVRLRPLSRRDGRRWSEYRIADEAQLRPVEPTVQGDWADAHSGQMWRRNVTGLLDMARQGVLAPFAIEVEGQFAGQLTLGNIQHGVVSSCWIGYWVYSGFAGNGVATAAVGLGTDHAMRYIGLHRVEATVLETNTASRRVLARAGYREEGRLVRNLHIDGRWRDHLLVGLTVEETGGGVLAGLQRSGILPARLR</sequence>
<protein>
    <submittedName>
        <fullName evidence="5">N-acetyltransferase</fullName>
    </submittedName>
</protein>
<gene>
    <name evidence="5" type="ORF">DIW82_04750</name>
</gene>
<organism evidence="5 6">
    <name type="scientific">Corynebacterium nuruki</name>
    <dbReference type="NCBI Taxonomy" id="1032851"/>
    <lineage>
        <taxon>Bacteria</taxon>
        <taxon>Bacillati</taxon>
        <taxon>Actinomycetota</taxon>
        <taxon>Actinomycetes</taxon>
        <taxon>Mycobacteriales</taxon>
        <taxon>Corynebacteriaceae</taxon>
        <taxon>Corynebacterium</taxon>
    </lineage>
</organism>
<comment type="caution">
    <text evidence="5">The sequence shown here is derived from an EMBL/GenBank/DDBJ whole genome shotgun (WGS) entry which is preliminary data.</text>
</comment>
<dbReference type="GO" id="GO:0005737">
    <property type="term" value="C:cytoplasm"/>
    <property type="evidence" value="ECO:0007669"/>
    <property type="project" value="TreeGrafter"/>
</dbReference>
<evidence type="ECO:0000256" key="3">
    <source>
        <dbReference type="ARBA" id="ARBA00038502"/>
    </source>
</evidence>
<name>A0A3D4SXW2_9CORY</name>
<dbReference type="AlphaFoldDB" id="A0A3D4SXW2"/>
<dbReference type="PANTHER" id="PTHR43792">
    <property type="entry name" value="GNAT FAMILY, PUTATIVE (AFU_ORTHOLOGUE AFUA_3G00765)-RELATED-RELATED"/>
    <property type="match status" value="1"/>
</dbReference>
<keyword evidence="1 5" id="KW-0808">Transferase</keyword>
<evidence type="ECO:0000259" key="4">
    <source>
        <dbReference type="PROSITE" id="PS51186"/>
    </source>
</evidence>
<dbReference type="EMBL" id="DQID01000133">
    <property type="protein sequence ID" value="HCT14109.1"/>
    <property type="molecule type" value="Genomic_DNA"/>
</dbReference>
<dbReference type="PANTHER" id="PTHR43792:SF8">
    <property type="entry name" value="[RIBOSOMAL PROTEIN US5]-ALANINE N-ACETYLTRANSFERASE"/>
    <property type="match status" value="1"/>
</dbReference>
<dbReference type="Proteomes" id="UP000261739">
    <property type="component" value="Unassembled WGS sequence"/>
</dbReference>
<dbReference type="Pfam" id="PF13302">
    <property type="entry name" value="Acetyltransf_3"/>
    <property type="match status" value="1"/>
</dbReference>
<comment type="similarity">
    <text evidence="3">Belongs to the acetyltransferase family. RimJ subfamily.</text>
</comment>
<dbReference type="InterPro" id="IPR016181">
    <property type="entry name" value="Acyl_CoA_acyltransferase"/>
</dbReference>
<dbReference type="Gene3D" id="3.40.630.30">
    <property type="match status" value="1"/>
</dbReference>
<reference evidence="5 6" key="1">
    <citation type="journal article" date="2018" name="Nat. Biotechnol.">
        <title>A standardized bacterial taxonomy based on genome phylogeny substantially revises the tree of life.</title>
        <authorList>
            <person name="Parks D.H."/>
            <person name="Chuvochina M."/>
            <person name="Waite D.W."/>
            <person name="Rinke C."/>
            <person name="Skarshewski A."/>
            <person name="Chaumeil P.A."/>
            <person name="Hugenholtz P."/>
        </authorList>
    </citation>
    <scope>NUCLEOTIDE SEQUENCE [LARGE SCALE GENOMIC DNA]</scope>
    <source>
        <strain evidence="5">UBA11247</strain>
    </source>
</reference>
<evidence type="ECO:0000313" key="6">
    <source>
        <dbReference type="Proteomes" id="UP000261739"/>
    </source>
</evidence>
<evidence type="ECO:0000313" key="5">
    <source>
        <dbReference type="EMBL" id="HCT14109.1"/>
    </source>
</evidence>
<dbReference type="InterPro" id="IPR051531">
    <property type="entry name" value="N-acetyltransferase"/>
</dbReference>
<evidence type="ECO:0000256" key="1">
    <source>
        <dbReference type="ARBA" id="ARBA00022679"/>
    </source>
</evidence>
<feature type="domain" description="N-acetyltransferase" evidence="4">
    <location>
        <begin position="39"/>
        <end position="196"/>
    </location>
</feature>
<dbReference type="GO" id="GO:0008999">
    <property type="term" value="F:protein-N-terminal-alanine acetyltransferase activity"/>
    <property type="evidence" value="ECO:0007669"/>
    <property type="project" value="TreeGrafter"/>
</dbReference>
<dbReference type="RefSeq" id="WP_010119516.1">
    <property type="nucleotide sequence ID" value="NZ_DAITTW010000076.1"/>
</dbReference>
<dbReference type="PROSITE" id="PS51186">
    <property type="entry name" value="GNAT"/>
    <property type="match status" value="1"/>
</dbReference>
<dbReference type="STRING" id="863239.GCA_000213935_02189"/>
<dbReference type="InterPro" id="IPR000182">
    <property type="entry name" value="GNAT_dom"/>
</dbReference>